<feature type="compositionally biased region" description="Basic and acidic residues" evidence="1">
    <location>
        <begin position="48"/>
        <end position="64"/>
    </location>
</feature>
<organism evidence="2 3">
    <name type="scientific">Ilumatobacter fluminis</name>
    <dbReference type="NCBI Taxonomy" id="467091"/>
    <lineage>
        <taxon>Bacteria</taxon>
        <taxon>Bacillati</taxon>
        <taxon>Actinomycetota</taxon>
        <taxon>Acidimicrobiia</taxon>
        <taxon>Acidimicrobiales</taxon>
        <taxon>Ilumatobacteraceae</taxon>
        <taxon>Ilumatobacter</taxon>
    </lineage>
</organism>
<evidence type="ECO:0000313" key="3">
    <source>
        <dbReference type="Proteomes" id="UP000294558"/>
    </source>
</evidence>
<dbReference type="RefSeq" id="WP_133870804.1">
    <property type="nucleotide sequence ID" value="NZ_JAVJPS010000001.1"/>
</dbReference>
<gene>
    <name evidence="2" type="ORF">BDK89_4223</name>
</gene>
<dbReference type="Proteomes" id="UP000294558">
    <property type="component" value="Unassembled WGS sequence"/>
</dbReference>
<feature type="compositionally biased region" description="Low complexity" evidence="1">
    <location>
        <begin position="74"/>
        <end position="87"/>
    </location>
</feature>
<accession>A0A4R7I6U5</accession>
<name>A0A4R7I6U5_9ACTN</name>
<dbReference type="AlphaFoldDB" id="A0A4R7I6U5"/>
<comment type="caution">
    <text evidence="2">The sequence shown here is derived from an EMBL/GenBank/DDBJ whole genome shotgun (WGS) entry which is preliminary data.</text>
</comment>
<evidence type="ECO:0000313" key="2">
    <source>
        <dbReference type="EMBL" id="TDT18596.1"/>
    </source>
</evidence>
<feature type="region of interest" description="Disordered" evidence="1">
    <location>
        <begin position="35"/>
        <end position="94"/>
    </location>
</feature>
<proteinExistence type="predicted"/>
<reference evidence="2 3" key="1">
    <citation type="submission" date="2019-03" db="EMBL/GenBank/DDBJ databases">
        <title>Sequencing the genomes of 1000 actinobacteria strains.</title>
        <authorList>
            <person name="Klenk H.-P."/>
        </authorList>
    </citation>
    <scope>NUCLEOTIDE SEQUENCE [LARGE SCALE GENOMIC DNA]</scope>
    <source>
        <strain evidence="2 3">DSM 18936</strain>
    </source>
</reference>
<protein>
    <submittedName>
        <fullName evidence="2">Uncharacterized protein</fullName>
    </submittedName>
</protein>
<dbReference type="EMBL" id="SOAU01000001">
    <property type="protein sequence ID" value="TDT18596.1"/>
    <property type="molecule type" value="Genomic_DNA"/>
</dbReference>
<evidence type="ECO:0000256" key="1">
    <source>
        <dbReference type="SAM" id="MobiDB-lite"/>
    </source>
</evidence>
<sequence length="94" mass="9945">MAGFMDKLKDTFGKAKDKFDETMDSEQVEKAKAKTKDLAGKATATAKDTYEKVSDKAKGEDKPENISGPEALADEAPTTDTPTAEAAAADDDNA</sequence>
<keyword evidence="3" id="KW-1185">Reference proteome</keyword>